<dbReference type="Gramene" id="AUR62035496-RA">
    <property type="protein sequence ID" value="AUR62035496-RA:cds"/>
    <property type="gene ID" value="AUR62035496"/>
</dbReference>
<evidence type="ECO:0000313" key="4">
    <source>
        <dbReference type="Proteomes" id="UP000596660"/>
    </source>
</evidence>
<dbReference type="Proteomes" id="UP000596660">
    <property type="component" value="Unplaced"/>
</dbReference>
<evidence type="ECO:0000259" key="2">
    <source>
        <dbReference type="Pfam" id="PF22936"/>
    </source>
</evidence>
<sequence length="223" mass="24927">MVSCHLASSLIHGWIIDSDDSDHMTCDLSKFIDPKVAADLPRITLHTGDSTSISHTGNVNLCNSLTLQNVLCVPKVRYNLQSVPKLIKDSRYEVNFFGTHCVIRDDVSKKIRGVGKARNGLYYLVDKPLIGDKDVVTCLAANHNAAVPFAIWHHRLGHASLGKLQHIPCVKNTIKKNNQICITCPMAKFTNLPYQLSESHADKPFELIHMDIRGPYKVCTREK</sequence>
<evidence type="ECO:0000313" key="3">
    <source>
        <dbReference type="EnsemblPlants" id="AUR62035496-RA:cds"/>
    </source>
</evidence>
<keyword evidence="4" id="KW-1185">Reference proteome</keyword>
<dbReference type="InterPro" id="IPR025724">
    <property type="entry name" value="GAG-pre-integrase_dom"/>
</dbReference>
<accession>A0A803MUI4</accession>
<evidence type="ECO:0000259" key="1">
    <source>
        <dbReference type="Pfam" id="PF13976"/>
    </source>
</evidence>
<dbReference type="InterPro" id="IPR054722">
    <property type="entry name" value="PolX-like_BBD"/>
</dbReference>
<protein>
    <recommendedName>
        <fullName evidence="5">GAG-pre-integrase domain-containing protein</fullName>
    </recommendedName>
</protein>
<name>A0A803MUI4_CHEQI</name>
<feature type="domain" description="Retrovirus-related Pol polyprotein from transposon TNT 1-94-like beta-barrel" evidence="2">
    <location>
        <begin position="14"/>
        <end position="88"/>
    </location>
</feature>
<dbReference type="Pfam" id="PF13976">
    <property type="entry name" value="gag_pre-integrs"/>
    <property type="match status" value="1"/>
</dbReference>
<dbReference type="Pfam" id="PF22936">
    <property type="entry name" value="Pol_BBD"/>
    <property type="match status" value="1"/>
</dbReference>
<reference evidence="3" key="2">
    <citation type="submission" date="2021-03" db="UniProtKB">
        <authorList>
            <consortium name="EnsemblPlants"/>
        </authorList>
    </citation>
    <scope>IDENTIFICATION</scope>
</reference>
<proteinExistence type="predicted"/>
<dbReference type="OMA" id="QSATICK"/>
<dbReference type="AlphaFoldDB" id="A0A803MUI4"/>
<evidence type="ECO:0008006" key="5">
    <source>
        <dbReference type="Google" id="ProtNLM"/>
    </source>
</evidence>
<dbReference type="EnsemblPlants" id="AUR62035496-RA">
    <property type="protein sequence ID" value="AUR62035496-RA:cds"/>
    <property type="gene ID" value="AUR62035496"/>
</dbReference>
<reference evidence="3" key="1">
    <citation type="journal article" date="2017" name="Nature">
        <title>The genome of Chenopodium quinoa.</title>
        <authorList>
            <person name="Jarvis D.E."/>
            <person name="Ho Y.S."/>
            <person name="Lightfoot D.J."/>
            <person name="Schmoeckel S.M."/>
            <person name="Li B."/>
            <person name="Borm T.J.A."/>
            <person name="Ohyanagi H."/>
            <person name="Mineta K."/>
            <person name="Michell C.T."/>
            <person name="Saber N."/>
            <person name="Kharbatia N.M."/>
            <person name="Rupper R.R."/>
            <person name="Sharp A.R."/>
            <person name="Dally N."/>
            <person name="Boughton B.A."/>
            <person name="Woo Y.H."/>
            <person name="Gao G."/>
            <person name="Schijlen E.G.W.M."/>
            <person name="Guo X."/>
            <person name="Momin A.A."/>
            <person name="Negrao S."/>
            <person name="Al-Babili S."/>
            <person name="Gehring C."/>
            <person name="Roessner U."/>
            <person name="Jung C."/>
            <person name="Murphy K."/>
            <person name="Arold S.T."/>
            <person name="Gojobori T."/>
            <person name="van der Linden C.G."/>
            <person name="van Loo E.N."/>
            <person name="Jellen E.N."/>
            <person name="Maughan P.J."/>
            <person name="Tester M."/>
        </authorList>
    </citation>
    <scope>NUCLEOTIDE SEQUENCE [LARGE SCALE GENOMIC DNA]</scope>
    <source>
        <strain evidence="3">cv. PI 614886</strain>
    </source>
</reference>
<organism evidence="3 4">
    <name type="scientific">Chenopodium quinoa</name>
    <name type="common">Quinoa</name>
    <dbReference type="NCBI Taxonomy" id="63459"/>
    <lineage>
        <taxon>Eukaryota</taxon>
        <taxon>Viridiplantae</taxon>
        <taxon>Streptophyta</taxon>
        <taxon>Embryophyta</taxon>
        <taxon>Tracheophyta</taxon>
        <taxon>Spermatophyta</taxon>
        <taxon>Magnoliopsida</taxon>
        <taxon>eudicotyledons</taxon>
        <taxon>Gunneridae</taxon>
        <taxon>Pentapetalae</taxon>
        <taxon>Caryophyllales</taxon>
        <taxon>Chenopodiaceae</taxon>
        <taxon>Chenopodioideae</taxon>
        <taxon>Atripliceae</taxon>
        <taxon>Chenopodium</taxon>
    </lineage>
</organism>
<feature type="domain" description="GAG-pre-integrase" evidence="1">
    <location>
        <begin position="136"/>
        <end position="188"/>
    </location>
</feature>